<keyword evidence="2" id="KW-1185">Reference proteome</keyword>
<organism evidence="1 2">
    <name type="scientific">Dendrothele bispora (strain CBS 962.96)</name>
    <dbReference type="NCBI Taxonomy" id="1314807"/>
    <lineage>
        <taxon>Eukaryota</taxon>
        <taxon>Fungi</taxon>
        <taxon>Dikarya</taxon>
        <taxon>Basidiomycota</taxon>
        <taxon>Agaricomycotina</taxon>
        <taxon>Agaricomycetes</taxon>
        <taxon>Agaricomycetidae</taxon>
        <taxon>Agaricales</taxon>
        <taxon>Agaricales incertae sedis</taxon>
        <taxon>Dendrothele</taxon>
    </lineage>
</organism>
<reference evidence="1 2" key="1">
    <citation type="journal article" date="2019" name="Nat. Ecol. Evol.">
        <title>Megaphylogeny resolves global patterns of mushroom evolution.</title>
        <authorList>
            <person name="Varga T."/>
            <person name="Krizsan K."/>
            <person name="Foldi C."/>
            <person name="Dima B."/>
            <person name="Sanchez-Garcia M."/>
            <person name="Sanchez-Ramirez S."/>
            <person name="Szollosi G.J."/>
            <person name="Szarkandi J.G."/>
            <person name="Papp V."/>
            <person name="Albert L."/>
            <person name="Andreopoulos W."/>
            <person name="Angelini C."/>
            <person name="Antonin V."/>
            <person name="Barry K.W."/>
            <person name="Bougher N.L."/>
            <person name="Buchanan P."/>
            <person name="Buyck B."/>
            <person name="Bense V."/>
            <person name="Catcheside P."/>
            <person name="Chovatia M."/>
            <person name="Cooper J."/>
            <person name="Damon W."/>
            <person name="Desjardin D."/>
            <person name="Finy P."/>
            <person name="Geml J."/>
            <person name="Haridas S."/>
            <person name="Hughes K."/>
            <person name="Justo A."/>
            <person name="Karasinski D."/>
            <person name="Kautmanova I."/>
            <person name="Kiss B."/>
            <person name="Kocsube S."/>
            <person name="Kotiranta H."/>
            <person name="LaButti K.M."/>
            <person name="Lechner B.E."/>
            <person name="Liimatainen K."/>
            <person name="Lipzen A."/>
            <person name="Lukacs Z."/>
            <person name="Mihaltcheva S."/>
            <person name="Morgado L.N."/>
            <person name="Niskanen T."/>
            <person name="Noordeloos M.E."/>
            <person name="Ohm R.A."/>
            <person name="Ortiz-Santana B."/>
            <person name="Ovrebo C."/>
            <person name="Racz N."/>
            <person name="Riley R."/>
            <person name="Savchenko A."/>
            <person name="Shiryaev A."/>
            <person name="Soop K."/>
            <person name="Spirin V."/>
            <person name="Szebenyi C."/>
            <person name="Tomsovsky M."/>
            <person name="Tulloss R.E."/>
            <person name="Uehling J."/>
            <person name="Grigoriev I.V."/>
            <person name="Vagvolgyi C."/>
            <person name="Papp T."/>
            <person name="Martin F.M."/>
            <person name="Miettinen O."/>
            <person name="Hibbett D.S."/>
            <person name="Nagy L.G."/>
        </authorList>
    </citation>
    <scope>NUCLEOTIDE SEQUENCE [LARGE SCALE GENOMIC DNA]</scope>
    <source>
        <strain evidence="1 2">CBS 962.96</strain>
    </source>
</reference>
<gene>
    <name evidence="1" type="ORF">K435DRAFT_3799</name>
</gene>
<protein>
    <recommendedName>
        <fullName evidence="3">Virilizer N-terminal domain-containing protein</fullName>
    </recommendedName>
</protein>
<dbReference type="EMBL" id="ML179035">
    <property type="protein sequence ID" value="THV08220.1"/>
    <property type="molecule type" value="Genomic_DNA"/>
</dbReference>
<dbReference type="AlphaFoldDB" id="A0A4S8MXS8"/>
<dbReference type="OrthoDB" id="2011702at2759"/>
<sequence length="1173" mass="130197">MKLLHWCTLEPQRPSGLAAIRFTAPVRVSKIRVFPNGAQPFAQCPDVVARTHPDSFFLDVFFNAMPINPAESKEKQRAPNALVPTTIAYAGGQVDFTVDLGTEYASRLMIVKGQFDALSLAIYGDVVSESQPSSEGLTHKTVPANEPIPLSKALDPANAEDPTSLATNLLSTIEDAPPLSLVTRLMFCLKPANEDWDDSRFPYLFADLEQACAAEEFTLDVAVDVLHRPVSDSIPEDILTKFVECISATIGPKDPDQSFLVAKIFRISASQLPSLSLKLCHCIEPSHVFDSSSMDEDTILELLDASANPDIARHLNTTSFLDTLRDIQESAQHDRATQVAARRLLARISAWDAFEDALTNTQADLTESIAMLRDIGAEEQSLGIWLMSMTQHDDLLTKMSENPVFSSTHSYPRLFSSIRNLRNGSGVAVSHDDFITFIRAFIGVTSVLAVWAWADSLAHDMSRERALGVLHLWQGVDGYREIVDYLLLLPQLSKRLGWIISDKVEVPRKSTIFGEKILVELCKDPDAFLHFDLVDTILSIEPPLCFIPETERLTIRKIALVADDGLHAAVDELTYANDHPLSLRRLRTLRVSIAILEKHLKNDDDGEWKLLQAIWDDHSVALLPRLVDVFVEVAIDLNQHFVVTAAPPPKNQPLVAQLFRCAEDLLRLLFRLTPRFTLIARSLRILTLGIADVFACTDVADTIYSQNSSACTSAQSMRQTCLDVIHKFSEPGFIVEPEKLGAEVVLRTLFNHGVDGSRGRDPAYHLLQMFTLVDHVLPEPSYRPFENGFEDGSYKEDEQLTNWVLSVLPNVLNEAQKFFRSLDVENEVHFMRRLVKLDGDGLVGIGEWFLIEELKHLLQLMQSLSILTTSPDERAVLQYQVSSSLLFLYLLMKPSSNTSDWCIQAISSIADVSLYLTLCLKELVSSRVVSSHLNNIAEILASRSSSFNEELNGAIILSALMTLRQDTSKQLWSPVADLLKVATIEDPDALRTELGHALTAVVQSQVLDAGPATAVVSVLEWLIAQPDTKYTILYIKNDDLTSLYDLLHGALPGTDAPRLETLKTKFTVDEDESLTEADTIVSDSLELTLAGVEDLLRPTPVHVEAPSTPKRDTPDLFGLVLSPPTAILRSSTTTGLTKTYFNNDFRDLRQTPSARQNTSRLPSMHVDVGINGQ</sequence>
<evidence type="ECO:0000313" key="2">
    <source>
        <dbReference type="Proteomes" id="UP000297245"/>
    </source>
</evidence>
<name>A0A4S8MXS8_DENBC</name>
<accession>A0A4S8MXS8</accession>
<dbReference type="Proteomes" id="UP000297245">
    <property type="component" value="Unassembled WGS sequence"/>
</dbReference>
<evidence type="ECO:0000313" key="1">
    <source>
        <dbReference type="EMBL" id="THV08220.1"/>
    </source>
</evidence>
<evidence type="ECO:0008006" key="3">
    <source>
        <dbReference type="Google" id="ProtNLM"/>
    </source>
</evidence>
<proteinExistence type="predicted"/>